<reference evidence="1 2" key="1">
    <citation type="journal article" date="2018" name="bioRxiv">
        <title>Evidence of independent acquisition and adaption of ultra-small bacteria to human hosts across the highly diverse yet reduced genomes of the phylum Saccharibacteria.</title>
        <authorList>
            <person name="McLean J.S."/>
            <person name="Bor B."/>
            <person name="To T.T."/>
            <person name="Liu Q."/>
            <person name="Kearns K.A."/>
            <person name="Solden L.M."/>
            <person name="Wrighton K.C."/>
            <person name="He X."/>
            <person name="Shi W."/>
        </authorList>
    </citation>
    <scope>NUCLEOTIDE SEQUENCE [LARGE SCALE GENOMIC DNA]</scope>
    <source>
        <strain evidence="1 2">TM7_KMM_G3_1_HOT_351</strain>
    </source>
</reference>
<name>A0ABY0FKW6_9BACT</name>
<evidence type="ECO:0000313" key="2">
    <source>
        <dbReference type="Proteomes" id="UP001191004"/>
    </source>
</evidence>
<dbReference type="Proteomes" id="UP001191004">
    <property type="component" value="Unassembled WGS sequence"/>
</dbReference>
<keyword evidence="2" id="KW-1185">Reference proteome</keyword>
<dbReference type="EMBL" id="PRLL01000020">
    <property type="protein sequence ID" value="RYC73255.1"/>
    <property type="molecule type" value="Genomic_DNA"/>
</dbReference>
<gene>
    <name evidence="1" type="ORF">G3KMM_00477</name>
</gene>
<comment type="caution">
    <text evidence="1">The sequence shown here is derived from an EMBL/GenBank/DDBJ whole genome shotgun (WGS) entry which is preliminary data.</text>
</comment>
<proteinExistence type="predicted"/>
<evidence type="ECO:0000313" key="1">
    <source>
        <dbReference type="EMBL" id="RYC73255.1"/>
    </source>
</evidence>
<protein>
    <submittedName>
        <fullName evidence="1">Uncharacterized protein</fullName>
    </submittedName>
</protein>
<sequence length="208" mass="24749">MNNTIHNIFDFEGLIPPMDIVIQLKGFENNSYAIQEEEEKLFCYQLIEQVFVPLRKQIRLDSNIDLVVTMVNTGVRGQRRISFHFNTADVIYFQEKDLYQVITRREGVTGNIYELMNDARFVRMHYTHKEYYDKYRKENSRNQVASNPMRKKKVIRKMRRPNIAEINERINNSVLRFRDAINDYIDTNFEEGAERPGIVGVFTRKNPT</sequence>
<accession>A0ABY0FKW6</accession>
<organism evidence="1 2">
    <name type="scientific">Candidatus Nanosyncoccus nanoralicus</name>
    <dbReference type="NCBI Taxonomy" id="2171996"/>
    <lineage>
        <taxon>Bacteria</taxon>
        <taxon>Candidatus Saccharimonadota</taxon>
        <taxon>Candidatus Nanosyncoccalia</taxon>
        <taxon>Candidatus Nanosyncoccales</taxon>
        <taxon>Candidatus Nanosyncoccaceae</taxon>
        <taxon>Candidatus Nanosyncoccus</taxon>
    </lineage>
</organism>
<reference evidence="1 2" key="2">
    <citation type="journal article" date="2020" name="Cell Rep.">
        <title>Acquisition and Adaptation of Ultra-small Parasitic Reduced Genome Bacteria to Mammalian Hosts.</title>
        <authorList>
            <person name="McLean J.S."/>
            <person name="Bor B."/>
            <person name="Kerns K.A."/>
            <person name="Liu Q."/>
            <person name="To T.T."/>
            <person name="Solden L."/>
            <person name="Hendrickson E.L."/>
            <person name="Wrighton K."/>
            <person name="Shi W."/>
            <person name="He X."/>
        </authorList>
    </citation>
    <scope>NUCLEOTIDE SEQUENCE [LARGE SCALE GENOMIC DNA]</scope>
    <source>
        <strain evidence="1 2">TM7_KMM_G3_1_HOT_351</strain>
    </source>
</reference>